<sequence length="350" mass="38023">MDLEVRGEIRPDLEPDGYQEELDSPYAPPKVGQALCDYVAQAPDGYVVMERFWLALARRLHLRLRVPVLVCDVDVPIAEQLARQQNLSPADPLTGLDVAVSQRIDEHRIAVVWAAENEMAYVASSRAPADPTWISLNTELSRDPEVRAGVLPAGAAGALVQDRSATWHSAPIGRNVWLAVLPQRSGQGEPALRYLDVEGAPFELTLPFAGVPALWPQQAPGSPKLGLTGPDLVTYRAGDWTVTVTGESGYTEAVLKPIPGTVLGHVHGFGLKTVDDGWNARAECGNFIVRVEGIGETPARLDLVEIAKSLKGFIERRQKRRRPRNGADSSKPATSLRHPVRPSASAREIG</sequence>
<organism evidence="2 3">
    <name type="scientific">Solirubrobacter deserti</name>
    <dbReference type="NCBI Taxonomy" id="2282478"/>
    <lineage>
        <taxon>Bacteria</taxon>
        <taxon>Bacillati</taxon>
        <taxon>Actinomycetota</taxon>
        <taxon>Thermoleophilia</taxon>
        <taxon>Solirubrobacterales</taxon>
        <taxon>Solirubrobacteraceae</taxon>
        <taxon>Solirubrobacter</taxon>
    </lineage>
</organism>
<feature type="compositionally biased region" description="Acidic residues" evidence="1">
    <location>
        <begin position="14"/>
        <end position="23"/>
    </location>
</feature>
<gene>
    <name evidence="2" type="ORF">OJ962_30585</name>
</gene>
<evidence type="ECO:0000313" key="2">
    <source>
        <dbReference type="EMBL" id="MDA0141879.1"/>
    </source>
</evidence>
<feature type="region of interest" description="Disordered" evidence="1">
    <location>
        <begin position="1"/>
        <end position="24"/>
    </location>
</feature>
<comment type="caution">
    <text evidence="2">The sequence shown here is derived from an EMBL/GenBank/DDBJ whole genome shotgun (WGS) entry which is preliminary data.</text>
</comment>
<dbReference type="RefSeq" id="WP_202958417.1">
    <property type="nucleotide sequence ID" value="NZ_JAPCID010000067.1"/>
</dbReference>
<dbReference type="EMBL" id="JAPCID010000067">
    <property type="protein sequence ID" value="MDA0141879.1"/>
    <property type="molecule type" value="Genomic_DNA"/>
</dbReference>
<protein>
    <submittedName>
        <fullName evidence="2">Uncharacterized protein</fullName>
    </submittedName>
</protein>
<feature type="region of interest" description="Disordered" evidence="1">
    <location>
        <begin position="315"/>
        <end position="350"/>
    </location>
</feature>
<reference evidence="2" key="1">
    <citation type="submission" date="2022-10" db="EMBL/GenBank/DDBJ databases">
        <title>The WGS of Solirubrobacter sp. CPCC 204708.</title>
        <authorList>
            <person name="Jiang Z."/>
        </authorList>
    </citation>
    <scope>NUCLEOTIDE SEQUENCE</scope>
    <source>
        <strain evidence="2">CPCC 204708</strain>
    </source>
</reference>
<proteinExistence type="predicted"/>
<keyword evidence="3" id="KW-1185">Reference proteome</keyword>
<evidence type="ECO:0000256" key="1">
    <source>
        <dbReference type="SAM" id="MobiDB-lite"/>
    </source>
</evidence>
<accession>A0ABT4RTH9</accession>
<name>A0ABT4RTH9_9ACTN</name>
<feature type="compositionally biased region" description="Basic and acidic residues" evidence="1">
    <location>
        <begin position="1"/>
        <end position="13"/>
    </location>
</feature>
<dbReference type="Proteomes" id="UP001147700">
    <property type="component" value="Unassembled WGS sequence"/>
</dbReference>
<evidence type="ECO:0000313" key="3">
    <source>
        <dbReference type="Proteomes" id="UP001147700"/>
    </source>
</evidence>